<keyword evidence="2" id="KW-0238">DNA-binding</keyword>
<dbReference type="SMART" id="SM00866">
    <property type="entry name" value="UTRA"/>
    <property type="match status" value="1"/>
</dbReference>
<protein>
    <submittedName>
        <fullName evidence="5">HTH-type transcriptional regulator FrlR</fullName>
    </submittedName>
</protein>
<dbReference type="GO" id="GO:0045892">
    <property type="term" value="P:negative regulation of DNA-templated transcription"/>
    <property type="evidence" value="ECO:0007669"/>
    <property type="project" value="TreeGrafter"/>
</dbReference>
<dbReference type="InterPro" id="IPR050679">
    <property type="entry name" value="Bact_HTH_transcr_reg"/>
</dbReference>
<dbReference type="SUPFAM" id="SSF46785">
    <property type="entry name" value="Winged helix' DNA-binding domain"/>
    <property type="match status" value="1"/>
</dbReference>
<dbReference type="InterPro" id="IPR028978">
    <property type="entry name" value="Chorismate_lyase_/UTRA_dom_sf"/>
</dbReference>
<keyword evidence="3" id="KW-0804">Transcription</keyword>
<dbReference type="PRINTS" id="PR00035">
    <property type="entry name" value="HTHGNTR"/>
</dbReference>
<dbReference type="SMART" id="SM00345">
    <property type="entry name" value="HTH_GNTR"/>
    <property type="match status" value="1"/>
</dbReference>
<dbReference type="EMBL" id="CXWD01000003">
    <property type="protein sequence ID" value="CTQ65433.1"/>
    <property type="molecule type" value="Genomic_DNA"/>
</dbReference>
<dbReference type="Proteomes" id="UP000053235">
    <property type="component" value="Unassembled WGS sequence"/>
</dbReference>
<dbReference type="PANTHER" id="PTHR44846:SF1">
    <property type="entry name" value="MANNOSYL-D-GLYCERATE TRANSPORT_METABOLISM SYSTEM REPRESSOR MNGR-RELATED"/>
    <property type="match status" value="1"/>
</dbReference>
<dbReference type="CDD" id="cd07377">
    <property type="entry name" value="WHTH_GntR"/>
    <property type="match status" value="1"/>
</dbReference>
<dbReference type="Pfam" id="PF00392">
    <property type="entry name" value="GntR"/>
    <property type="match status" value="1"/>
</dbReference>
<dbReference type="PANTHER" id="PTHR44846">
    <property type="entry name" value="MANNOSYL-D-GLYCERATE TRANSPORT/METABOLISM SYSTEM REPRESSOR MNGR-RELATED"/>
    <property type="match status" value="1"/>
</dbReference>
<dbReference type="PROSITE" id="PS50949">
    <property type="entry name" value="HTH_GNTR"/>
    <property type="match status" value="1"/>
</dbReference>
<dbReference type="GO" id="GO:0003677">
    <property type="term" value="F:DNA binding"/>
    <property type="evidence" value="ECO:0007669"/>
    <property type="project" value="UniProtKB-KW"/>
</dbReference>
<sequence length="258" mass="28642">MTDLELFRTLAREPYQAKGEKAIWLQICDRLQLAYENGVLAPGIKLPGEVHLAEVFQVSRITIRRALSKLQQEGHLHARKGVGIFVRQRPERYEVESNMRFADGFKVARDRVTTETLNLMRGDVSFEGGVALALPTGSQVIKLLRRRILDGEPIYLTAKEFPAARFPDFEAVYNETGSVTEVYKAHGVTRYERAETRISGGFATARQADGLNLSPRTPVLEVVAINCDPTGTPIEYNAGCWPLSSVEIVFPGAAPIKA</sequence>
<proteinExistence type="predicted"/>
<accession>A0A0M6ZVE8</accession>
<dbReference type="Pfam" id="PF07702">
    <property type="entry name" value="UTRA"/>
    <property type="match status" value="1"/>
</dbReference>
<organism evidence="5 6">
    <name type="scientific">Roseibium alexandrii</name>
    <dbReference type="NCBI Taxonomy" id="388408"/>
    <lineage>
        <taxon>Bacteria</taxon>
        <taxon>Pseudomonadati</taxon>
        <taxon>Pseudomonadota</taxon>
        <taxon>Alphaproteobacteria</taxon>
        <taxon>Hyphomicrobiales</taxon>
        <taxon>Stappiaceae</taxon>
        <taxon>Roseibium</taxon>
    </lineage>
</organism>
<dbReference type="GO" id="GO:0003700">
    <property type="term" value="F:DNA-binding transcription factor activity"/>
    <property type="evidence" value="ECO:0007669"/>
    <property type="project" value="InterPro"/>
</dbReference>
<dbReference type="SUPFAM" id="SSF64288">
    <property type="entry name" value="Chorismate lyase-like"/>
    <property type="match status" value="1"/>
</dbReference>
<gene>
    <name evidence="5" type="primary">frlR</name>
    <name evidence="5" type="ORF">LAX5112_00620</name>
</gene>
<evidence type="ECO:0000256" key="1">
    <source>
        <dbReference type="ARBA" id="ARBA00023015"/>
    </source>
</evidence>
<evidence type="ECO:0000259" key="4">
    <source>
        <dbReference type="PROSITE" id="PS50949"/>
    </source>
</evidence>
<feature type="domain" description="HTH gntR-type" evidence="4">
    <location>
        <begin position="21"/>
        <end position="89"/>
    </location>
</feature>
<dbReference type="InterPro" id="IPR011663">
    <property type="entry name" value="UTRA"/>
</dbReference>
<name>A0A0M6ZVE8_9HYPH</name>
<evidence type="ECO:0000313" key="6">
    <source>
        <dbReference type="Proteomes" id="UP000053235"/>
    </source>
</evidence>
<evidence type="ECO:0000313" key="5">
    <source>
        <dbReference type="EMBL" id="CTQ65433.1"/>
    </source>
</evidence>
<keyword evidence="6" id="KW-1185">Reference proteome</keyword>
<dbReference type="Gene3D" id="3.40.1410.10">
    <property type="entry name" value="Chorismate lyase-like"/>
    <property type="match status" value="1"/>
</dbReference>
<dbReference type="InterPro" id="IPR000524">
    <property type="entry name" value="Tscrpt_reg_HTH_GntR"/>
</dbReference>
<evidence type="ECO:0000256" key="3">
    <source>
        <dbReference type="ARBA" id="ARBA00023163"/>
    </source>
</evidence>
<dbReference type="InterPro" id="IPR036390">
    <property type="entry name" value="WH_DNA-bd_sf"/>
</dbReference>
<dbReference type="AlphaFoldDB" id="A0A0M6ZVE8"/>
<reference evidence="6" key="1">
    <citation type="submission" date="2015-07" db="EMBL/GenBank/DDBJ databases">
        <authorList>
            <person name="Rodrigo-Torres Lidia"/>
            <person name="Arahal R.David."/>
        </authorList>
    </citation>
    <scope>NUCLEOTIDE SEQUENCE [LARGE SCALE GENOMIC DNA]</scope>
    <source>
        <strain evidence="6">CECT 5112</strain>
    </source>
</reference>
<dbReference type="NCBIfam" id="TIGR02325">
    <property type="entry name" value="C_P_lyase_phnF"/>
    <property type="match status" value="1"/>
</dbReference>
<dbReference type="STRING" id="388408.LAX5112_00620"/>
<dbReference type="InterPro" id="IPR012702">
    <property type="entry name" value="CP_lyase_PhnF"/>
</dbReference>
<dbReference type="RefSeq" id="WP_208981130.1">
    <property type="nucleotide sequence ID" value="NZ_CXWD01000003.1"/>
</dbReference>
<dbReference type="Gene3D" id="1.10.10.10">
    <property type="entry name" value="Winged helix-like DNA-binding domain superfamily/Winged helix DNA-binding domain"/>
    <property type="match status" value="1"/>
</dbReference>
<keyword evidence="1" id="KW-0805">Transcription regulation</keyword>
<evidence type="ECO:0000256" key="2">
    <source>
        <dbReference type="ARBA" id="ARBA00023125"/>
    </source>
</evidence>
<dbReference type="InterPro" id="IPR036388">
    <property type="entry name" value="WH-like_DNA-bd_sf"/>
</dbReference>